<evidence type="ECO:0000256" key="2">
    <source>
        <dbReference type="ARBA" id="ARBA00004922"/>
    </source>
</evidence>
<gene>
    <name evidence="11" type="ORF">RB653_005161</name>
</gene>
<dbReference type="Pfam" id="PF03345">
    <property type="entry name" value="OST48_N"/>
    <property type="match status" value="1"/>
</dbReference>
<evidence type="ECO:0000256" key="7">
    <source>
        <dbReference type="ARBA" id="ARBA00023136"/>
    </source>
</evidence>
<comment type="caution">
    <text evidence="11">The sequence shown here is derived from an EMBL/GenBank/DDBJ whole genome shotgun (WGS) entry which is preliminary data.</text>
</comment>
<evidence type="ECO:0000256" key="3">
    <source>
        <dbReference type="ARBA" id="ARBA00008743"/>
    </source>
</evidence>
<keyword evidence="8" id="KW-0732">Signal</keyword>
<evidence type="ECO:0000256" key="4">
    <source>
        <dbReference type="ARBA" id="ARBA00022692"/>
    </source>
</evidence>
<dbReference type="InterPro" id="IPR055459">
    <property type="entry name" value="OST48_MD"/>
</dbReference>
<keyword evidence="7 8" id="KW-0472">Membrane</keyword>
<proteinExistence type="inferred from homology"/>
<comment type="function">
    <text evidence="8">Subunit of the oligosaccharyl transferase (OST) complex that catalyzes the initial transfer of a defined glycan (Glc(3)Man(9)GlcNAc(2) in eukaryotes) from the lipid carrier dolichol-pyrophosphate to an asparagine residue within an Asn-X-Ser/Thr consensus motif in nascent polypeptide chains, the first step in protein N-glycosylation. N-glycosylation occurs cotranslationally and the complex associates with the Sec61 complex at the channel-forming translocon complex that mediates protein translocation across the endoplasmic reticulum (ER).</text>
</comment>
<comment type="subunit">
    <text evidence="8">Component of the oligosaccharyltransferase (OST) complex.</text>
</comment>
<dbReference type="InterPro" id="IPR055457">
    <property type="entry name" value="OST48_N"/>
</dbReference>
<dbReference type="Pfam" id="PF23358">
    <property type="entry name" value="OST48_MD"/>
    <property type="match status" value="1"/>
</dbReference>
<keyword evidence="6 8" id="KW-1133">Transmembrane helix</keyword>
<dbReference type="Proteomes" id="UP001344447">
    <property type="component" value="Unassembled WGS sequence"/>
</dbReference>
<evidence type="ECO:0000256" key="5">
    <source>
        <dbReference type="ARBA" id="ARBA00022824"/>
    </source>
</evidence>
<name>A0AAN7YSS4_9MYCE</name>
<organism evidence="11 12">
    <name type="scientific">Dictyostelium firmibasis</name>
    <dbReference type="NCBI Taxonomy" id="79012"/>
    <lineage>
        <taxon>Eukaryota</taxon>
        <taxon>Amoebozoa</taxon>
        <taxon>Evosea</taxon>
        <taxon>Eumycetozoa</taxon>
        <taxon>Dictyostelia</taxon>
        <taxon>Dictyosteliales</taxon>
        <taxon>Dictyosteliaceae</taxon>
        <taxon>Dictyostelium</taxon>
    </lineage>
</organism>
<keyword evidence="4 8" id="KW-0812">Transmembrane</keyword>
<comment type="similarity">
    <text evidence="3 8">Belongs to the DDOST 48 kDa subunit family.</text>
</comment>
<feature type="domain" description="OST48 middle" evidence="10">
    <location>
        <begin position="285"/>
        <end position="420"/>
    </location>
</feature>
<protein>
    <recommendedName>
        <fullName evidence="8">Dolichyl-diphosphooligosaccharide--protein glycosyltransferase 48 kDa subunit</fullName>
        <shortName evidence="8">Oligosaccharyl transferase 48 kDa subunit</shortName>
    </recommendedName>
</protein>
<reference evidence="11 12" key="1">
    <citation type="submission" date="2023-11" db="EMBL/GenBank/DDBJ databases">
        <title>Dfirmibasis_genome.</title>
        <authorList>
            <person name="Edelbroek B."/>
            <person name="Kjellin J."/>
            <person name="Jerlstrom-Hultqvist J."/>
            <person name="Soderbom F."/>
        </authorList>
    </citation>
    <scope>NUCLEOTIDE SEQUENCE [LARGE SCALE GENOMIC DNA]</scope>
    <source>
        <strain evidence="11 12">TNS-C-14</strain>
    </source>
</reference>
<dbReference type="EMBL" id="JAVFKY010000001">
    <property type="protein sequence ID" value="KAK5583564.1"/>
    <property type="molecule type" value="Genomic_DNA"/>
</dbReference>
<evidence type="ECO:0000259" key="9">
    <source>
        <dbReference type="Pfam" id="PF03345"/>
    </source>
</evidence>
<dbReference type="PANTHER" id="PTHR10830">
    <property type="entry name" value="DOLICHYL-DIPHOSPHOOLIGOSACCHARIDE--PROTEIN GLYCOSYLTRANSFERASE 48 KDA SUBUNIT"/>
    <property type="match status" value="1"/>
</dbReference>
<feature type="domain" description="OST48 N-terminal" evidence="9">
    <location>
        <begin position="28"/>
        <end position="264"/>
    </location>
</feature>
<dbReference type="GO" id="GO:0018279">
    <property type="term" value="P:protein N-linked glycosylation via asparagine"/>
    <property type="evidence" value="ECO:0007669"/>
    <property type="project" value="UniProtKB-UniRule"/>
</dbReference>
<dbReference type="InterPro" id="IPR005013">
    <property type="entry name" value="DDOST_48_kDa_subunit"/>
</dbReference>
<evidence type="ECO:0000256" key="6">
    <source>
        <dbReference type="ARBA" id="ARBA00022989"/>
    </source>
</evidence>
<sequence length="426" mass="47883">MMMKSILITFIIASALLSSVFAEIGGKRTLVVLDDLSIKKTHSTFFKTLENKGYKLQFEQPNTKVLLEKYGDFNYDNLILFSPSSESLSFSSADVTRFIDGGNNVLFVGSNVVSETIRDIAQECGMEIEEDKTLVFDHFNYDKSQSDHSVLVADQFIDDSPIILQGLNKPILFKGIGHKIRNNPLNYAILTGSSTSFSAKAVSGVSTKLMGKSCGLVSSLQARNNARVTFSGSLELFSDKSFNSKIDKNESGNKEFVERLVSWTFQERGILRASELELVKISTESNSTVAPDVFTIKDEVKYSLKVEEFDGVKGKWVPYVGSVQLEVIMLDPYIRTFIKGDANGLYKIHFKLPDVYGVFTFEASIHKSGYSVLEHIYRKPILPFRHDSYERFIPAAFPYYATCFSMLIGTFVFSVIFLFNKDQLNK</sequence>
<dbReference type="GO" id="GO:0008250">
    <property type="term" value="C:oligosaccharyltransferase complex"/>
    <property type="evidence" value="ECO:0007669"/>
    <property type="project" value="TreeGrafter"/>
</dbReference>
<evidence type="ECO:0000313" key="12">
    <source>
        <dbReference type="Proteomes" id="UP001344447"/>
    </source>
</evidence>
<evidence type="ECO:0000313" key="11">
    <source>
        <dbReference type="EMBL" id="KAK5583564.1"/>
    </source>
</evidence>
<evidence type="ECO:0000256" key="1">
    <source>
        <dbReference type="ARBA" id="ARBA00004479"/>
    </source>
</evidence>
<evidence type="ECO:0000256" key="8">
    <source>
        <dbReference type="RuleBase" id="RU361142"/>
    </source>
</evidence>
<feature type="chain" id="PRO_5042661855" description="Dolichyl-diphosphooligosaccharide--protein glycosyltransferase 48 kDa subunit" evidence="8">
    <location>
        <begin position="23"/>
        <end position="426"/>
    </location>
</feature>
<accession>A0AAN7YSS4</accession>
<evidence type="ECO:0000259" key="10">
    <source>
        <dbReference type="Pfam" id="PF23358"/>
    </source>
</evidence>
<dbReference type="PANTHER" id="PTHR10830:SF0">
    <property type="entry name" value="DOLICHYL-DIPHOSPHOOLIGOSACCHARIDE--PROTEIN GLYCOSYLTRANSFERASE 48 KDA SUBUNIT"/>
    <property type="match status" value="1"/>
</dbReference>
<keyword evidence="12" id="KW-1185">Reference proteome</keyword>
<comment type="pathway">
    <text evidence="2 8">Protein modification; protein glycosylation.</text>
</comment>
<keyword evidence="5 8" id="KW-0256">Endoplasmic reticulum</keyword>
<feature type="signal peptide" evidence="8">
    <location>
        <begin position="1"/>
        <end position="22"/>
    </location>
</feature>
<comment type="subcellular location">
    <subcellularLocation>
        <location evidence="8">Endoplasmic reticulum membrane</location>
        <topology evidence="8">Single-pass type I membrane protein</topology>
    </subcellularLocation>
    <subcellularLocation>
        <location evidence="1">Membrane</location>
        <topology evidence="1">Single-pass type I membrane protein</topology>
    </subcellularLocation>
</comment>
<feature type="transmembrane region" description="Helical" evidence="8">
    <location>
        <begin position="397"/>
        <end position="419"/>
    </location>
</feature>
<dbReference type="AlphaFoldDB" id="A0AAN7YSS4"/>